<name>A0A1D8TSI0_9CYAN</name>
<sequence length="189" mass="22096">MSKFLKSRNPRRNRRRSPWVLLLLLIFWSISIGWGLERAVGYTIEPETVSSNPTELTASMDPVSKRYKLGKDLYLENCSACHIALPPEVLPTETWRRLLLEPNEHYGTQLPRLLGPSLLLTWQYLRDFSRPHNKDEEVPYRMTQSRYFTALHPRVKIPRPFGVKTCVTCHPGVANYDYRTLTPEWQDAQ</sequence>
<dbReference type="KEGG" id="mpro:BJP34_15215"/>
<dbReference type="RefSeq" id="WP_070393065.1">
    <property type="nucleotide sequence ID" value="NZ_CP017599.1"/>
</dbReference>
<dbReference type="EMBL" id="CP017599">
    <property type="protein sequence ID" value="AOX00612.1"/>
    <property type="molecule type" value="Genomic_DNA"/>
</dbReference>
<proteinExistence type="predicted"/>
<dbReference type="STRING" id="1458985.BJP34_15215"/>
<dbReference type="Pfam" id="PF09626">
    <property type="entry name" value="DHC"/>
    <property type="match status" value="1"/>
</dbReference>
<protein>
    <submittedName>
        <fullName evidence="1">Cytochrome C</fullName>
    </submittedName>
</protein>
<dbReference type="OrthoDB" id="5296814at2"/>
<reference evidence="2" key="1">
    <citation type="submission" date="2016-10" db="EMBL/GenBank/DDBJ databases">
        <title>Comparative genomics uncovers the prolific and rare metabolic potential of the cyanobacterial genus Moorea.</title>
        <authorList>
            <person name="Leao T."/>
            <person name="Castelao G."/>
            <person name="Korobeynikov A."/>
            <person name="Monroe E.A."/>
            <person name="Podell S."/>
            <person name="Glukhov E."/>
            <person name="Allen E."/>
            <person name="Gerwick W.H."/>
            <person name="Gerwick L."/>
        </authorList>
    </citation>
    <scope>NUCLEOTIDE SEQUENCE [LARGE SCALE GENOMIC DNA]</scope>
    <source>
        <strain evidence="2">PAL-8-15-08-1</strain>
    </source>
</reference>
<evidence type="ECO:0000313" key="2">
    <source>
        <dbReference type="Proteomes" id="UP000177870"/>
    </source>
</evidence>
<accession>A0A1D8TSI0</accession>
<evidence type="ECO:0000313" key="1">
    <source>
        <dbReference type="EMBL" id="AOX00612.1"/>
    </source>
</evidence>
<dbReference type="InterPro" id="IPR018588">
    <property type="entry name" value="Dihaem_cytochrome-c"/>
</dbReference>
<gene>
    <name evidence="1" type="ORF">BJP34_15215</name>
</gene>
<organism evidence="1 2">
    <name type="scientific">Moorena producens PAL-8-15-08-1</name>
    <dbReference type="NCBI Taxonomy" id="1458985"/>
    <lineage>
        <taxon>Bacteria</taxon>
        <taxon>Bacillati</taxon>
        <taxon>Cyanobacteriota</taxon>
        <taxon>Cyanophyceae</taxon>
        <taxon>Coleofasciculales</taxon>
        <taxon>Coleofasciculaceae</taxon>
        <taxon>Moorena</taxon>
    </lineage>
</organism>
<dbReference type="Proteomes" id="UP000177870">
    <property type="component" value="Chromosome"/>
</dbReference>
<dbReference type="AlphaFoldDB" id="A0A1D8TSI0"/>